<reference evidence="1 2" key="1">
    <citation type="submission" date="2024-03" db="EMBL/GenBank/DDBJ databases">
        <title>Human intestinal bacterial collection.</title>
        <authorList>
            <person name="Pauvert C."/>
            <person name="Hitch T.C.A."/>
            <person name="Clavel T."/>
        </authorList>
    </citation>
    <scope>NUCLEOTIDE SEQUENCE [LARGE SCALE GENOMIC DNA]</scope>
    <source>
        <strain evidence="1 2">CLA-JM-H44</strain>
    </source>
</reference>
<organism evidence="1 2">
    <name type="scientific">Solibaculum intestinale</name>
    <dbReference type="NCBI Taxonomy" id="3133165"/>
    <lineage>
        <taxon>Bacteria</taxon>
        <taxon>Bacillati</taxon>
        <taxon>Bacillota</taxon>
        <taxon>Clostridia</taxon>
        <taxon>Eubacteriales</taxon>
        <taxon>Oscillospiraceae</taxon>
        <taxon>Solibaculum</taxon>
    </lineage>
</organism>
<dbReference type="RefSeq" id="WP_349219210.1">
    <property type="nucleotide sequence ID" value="NZ_JBBMFD010000009.1"/>
</dbReference>
<evidence type="ECO:0000313" key="2">
    <source>
        <dbReference type="Proteomes" id="UP001489509"/>
    </source>
</evidence>
<dbReference type="EMBL" id="JBBMFD010000009">
    <property type="protein sequence ID" value="MEQ2440565.1"/>
    <property type="molecule type" value="Genomic_DNA"/>
</dbReference>
<accession>A0ABV1E1E3</accession>
<protein>
    <recommendedName>
        <fullName evidence="3">TPM domain-containing protein</fullName>
    </recommendedName>
</protein>
<name>A0ABV1E1E3_9FIRM</name>
<gene>
    <name evidence="1" type="ORF">WMO26_06980</name>
</gene>
<comment type="caution">
    <text evidence="1">The sequence shown here is derived from an EMBL/GenBank/DDBJ whole genome shotgun (WGS) entry which is preliminary data.</text>
</comment>
<evidence type="ECO:0008006" key="3">
    <source>
        <dbReference type="Google" id="ProtNLM"/>
    </source>
</evidence>
<dbReference type="Proteomes" id="UP001489509">
    <property type="component" value="Unassembled WGS sequence"/>
</dbReference>
<keyword evidence="2" id="KW-1185">Reference proteome</keyword>
<sequence length="102" mass="11765">MEIVRAKSKGPMDEEVVYRRYRSYLGDDARSRGNPIVYIVSDDYGRAIYTGFGKHSKLIVMLFNPDGTYDDSTGTMDLTSFVAYQDQLKAFKDRNHWNQPLT</sequence>
<evidence type="ECO:0000313" key="1">
    <source>
        <dbReference type="EMBL" id="MEQ2440565.1"/>
    </source>
</evidence>
<proteinExistence type="predicted"/>